<protein>
    <submittedName>
        <fullName evidence="1">Uncharacterized protein MANES_12G011000</fullName>
    </submittedName>
</protein>
<name>A0A2P2KJ10_RHIMU</name>
<organism evidence="1">
    <name type="scientific">Rhizophora mucronata</name>
    <name type="common">Asiatic mangrove</name>
    <dbReference type="NCBI Taxonomy" id="61149"/>
    <lineage>
        <taxon>Eukaryota</taxon>
        <taxon>Viridiplantae</taxon>
        <taxon>Streptophyta</taxon>
        <taxon>Embryophyta</taxon>
        <taxon>Tracheophyta</taxon>
        <taxon>Spermatophyta</taxon>
        <taxon>Magnoliopsida</taxon>
        <taxon>eudicotyledons</taxon>
        <taxon>Gunneridae</taxon>
        <taxon>Pentapetalae</taxon>
        <taxon>rosids</taxon>
        <taxon>fabids</taxon>
        <taxon>Malpighiales</taxon>
        <taxon>Rhizophoraceae</taxon>
        <taxon>Rhizophora</taxon>
    </lineage>
</organism>
<reference evidence="1" key="1">
    <citation type="submission" date="2018-02" db="EMBL/GenBank/DDBJ databases">
        <title>Rhizophora mucronata_Transcriptome.</title>
        <authorList>
            <person name="Meera S.P."/>
            <person name="Sreeshan A."/>
            <person name="Augustine A."/>
        </authorList>
    </citation>
    <scope>NUCLEOTIDE SEQUENCE</scope>
    <source>
        <tissue evidence="1">Leaf</tissue>
    </source>
</reference>
<dbReference type="AlphaFoldDB" id="A0A2P2KJ10"/>
<sequence>MLMQRSPRLVYEYGTKNGPARHFFVNGPVLSQFLIVSSREAFYIPLVSPFG</sequence>
<evidence type="ECO:0000313" key="1">
    <source>
        <dbReference type="EMBL" id="MBX05720.1"/>
    </source>
</evidence>
<dbReference type="EMBL" id="GGEC01025236">
    <property type="protein sequence ID" value="MBX05720.1"/>
    <property type="molecule type" value="Transcribed_RNA"/>
</dbReference>
<accession>A0A2P2KJ10</accession>
<proteinExistence type="predicted"/>